<protein>
    <recommendedName>
        <fullName evidence="4">PH domain-containing protein</fullName>
    </recommendedName>
</protein>
<keyword evidence="1" id="KW-0472">Membrane</keyword>
<reference evidence="2 3" key="1">
    <citation type="journal article" date="2019" name="Int. J. Syst. Evol. Microbiol.">
        <title>The Global Catalogue of Microorganisms (GCM) 10K type strain sequencing project: providing services to taxonomists for standard genome sequencing and annotation.</title>
        <authorList>
            <consortium name="The Broad Institute Genomics Platform"/>
            <consortium name="The Broad Institute Genome Sequencing Center for Infectious Disease"/>
            <person name="Wu L."/>
            <person name="Ma J."/>
        </authorList>
    </citation>
    <scope>NUCLEOTIDE SEQUENCE [LARGE SCALE GENOMIC DNA]</scope>
    <source>
        <strain evidence="2 3">JCM 14969</strain>
    </source>
</reference>
<dbReference type="EMBL" id="BAAAOS010000066">
    <property type="protein sequence ID" value="GAA1616517.1"/>
    <property type="molecule type" value="Genomic_DNA"/>
</dbReference>
<name>A0ABN2ESM4_9ACTN</name>
<evidence type="ECO:0000256" key="1">
    <source>
        <dbReference type="SAM" id="Phobius"/>
    </source>
</evidence>
<comment type="caution">
    <text evidence="2">The sequence shown here is derived from an EMBL/GenBank/DDBJ whole genome shotgun (WGS) entry which is preliminary data.</text>
</comment>
<gene>
    <name evidence="2" type="ORF">GCM10009789_83170</name>
</gene>
<evidence type="ECO:0000313" key="2">
    <source>
        <dbReference type="EMBL" id="GAA1616517.1"/>
    </source>
</evidence>
<organism evidence="2 3">
    <name type="scientific">Kribbella sancticallisti</name>
    <dbReference type="NCBI Taxonomy" id="460087"/>
    <lineage>
        <taxon>Bacteria</taxon>
        <taxon>Bacillati</taxon>
        <taxon>Actinomycetota</taxon>
        <taxon>Actinomycetes</taxon>
        <taxon>Propionibacteriales</taxon>
        <taxon>Kribbellaceae</taxon>
        <taxon>Kribbella</taxon>
    </lineage>
</organism>
<feature type="transmembrane region" description="Helical" evidence="1">
    <location>
        <begin position="34"/>
        <end position="54"/>
    </location>
</feature>
<sequence length="198" mass="22778">MRQGRTLTKHLNLETRQYDILGIDLNEGAPRRQVALTAVSFVIWCLLMAPIVGLPGRWEAAIYIVPPMVFAWFAWQKSPTHDGRRRRLTDWLLQLRYTVSGHRPVISLGSRQPTSAELIPLRDRIAFDTVWQVLDFRQGPRTSWGRTKSHTKLERRPASAPVEIYQTVRLFDADQIAAARDSTVRKLTKQRRDLPQGA</sequence>
<keyword evidence="1" id="KW-0812">Transmembrane</keyword>
<keyword evidence="1" id="KW-1133">Transmembrane helix</keyword>
<evidence type="ECO:0008006" key="4">
    <source>
        <dbReference type="Google" id="ProtNLM"/>
    </source>
</evidence>
<dbReference type="Proteomes" id="UP001500393">
    <property type="component" value="Unassembled WGS sequence"/>
</dbReference>
<feature type="transmembrane region" description="Helical" evidence="1">
    <location>
        <begin position="60"/>
        <end position="76"/>
    </location>
</feature>
<dbReference type="RefSeq" id="WP_344222293.1">
    <property type="nucleotide sequence ID" value="NZ_BAAAOS010000066.1"/>
</dbReference>
<accession>A0ABN2ESM4</accession>
<proteinExistence type="predicted"/>
<evidence type="ECO:0000313" key="3">
    <source>
        <dbReference type="Proteomes" id="UP001500393"/>
    </source>
</evidence>
<keyword evidence="3" id="KW-1185">Reference proteome</keyword>